<evidence type="ECO:0000256" key="5">
    <source>
        <dbReference type="SAM" id="Coils"/>
    </source>
</evidence>
<evidence type="ECO:0000259" key="6">
    <source>
        <dbReference type="PROSITE" id="PS51998"/>
    </source>
</evidence>
<dbReference type="PANTHER" id="PTHR13468:SF1">
    <property type="entry name" value="PROTEIN DEK"/>
    <property type="match status" value="1"/>
</dbReference>
<dbReference type="STRING" id="218851.A0A2G5EX47"/>
<evidence type="ECO:0000313" key="8">
    <source>
        <dbReference type="Proteomes" id="UP000230069"/>
    </source>
</evidence>
<dbReference type="GO" id="GO:0006325">
    <property type="term" value="P:chromatin organization"/>
    <property type="evidence" value="ECO:0007669"/>
    <property type="project" value="UniProtKB-KW"/>
</dbReference>
<evidence type="ECO:0000256" key="4">
    <source>
        <dbReference type="ARBA" id="ARBA00023242"/>
    </source>
</evidence>
<organism evidence="7 8">
    <name type="scientific">Aquilegia coerulea</name>
    <name type="common">Rocky mountain columbine</name>
    <dbReference type="NCBI Taxonomy" id="218851"/>
    <lineage>
        <taxon>Eukaryota</taxon>
        <taxon>Viridiplantae</taxon>
        <taxon>Streptophyta</taxon>
        <taxon>Embryophyta</taxon>
        <taxon>Tracheophyta</taxon>
        <taxon>Spermatophyta</taxon>
        <taxon>Magnoliopsida</taxon>
        <taxon>Ranunculales</taxon>
        <taxon>Ranunculaceae</taxon>
        <taxon>Thalictroideae</taxon>
        <taxon>Aquilegia</taxon>
    </lineage>
</organism>
<keyword evidence="2" id="KW-0156">Chromatin regulator</keyword>
<dbReference type="EMBL" id="KZ305020">
    <property type="protein sequence ID" value="PIA60302.1"/>
    <property type="molecule type" value="Genomic_DNA"/>
</dbReference>
<dbReference type="AlphaFoldDB" id="A0A2G5EX47"/>
<feature type="domain" description="DEK-C" evidence="6">
    <location>
        <begin position="160"/>
        <end position="215"/>
    </location>
</feature>
<evidence type="ECO:0000256" key="1">
    <source>
        <dbReference type="ARBA" id="ARBA00004123"/>
    </source>
</evidence>
<dbReference type="InterPro" id="IPR014876">
    <property type="entry name" value="DEK_C"/>
</dbReference>
<keyword evidence="3" id="KW-0238">DNA-binding</keyword>
<dbReference type="GO" id="GO:0042393">
    <property type="term" value="F:histone binding"/>
    <property type="evidence" value="ECO:0007669"/>
    <property type="project" value="TreeGrafter"/>
</dbReference>
<feature type="coiled-coil region" evidence="5">
    <location>
        <begin position="53"/>
        <end position="108"/>
    </location>
</feature>
<gene>
    <name evidence="7" type="ORF">AQUCO_00300064v1</name>
</gene>
<dbReference type="SUPFAM" id="SSF109715">
    <property type="entry name" value="DEK C-terminal domain"/>
    <property type="match status" value="1"/>
</dbReference>
<keyword evidence="4" id="KW-0539">Nucleus</keyword>
<dbReference type="GO" id="GO:0003677">
    <property type="term" value="F:DNA binding"/>
    <property type="evidence" value="ECO:0007669"/>
    <property type="project" value="UniProtKB-KW"/>
</dbReference>
<dbReference type="GO" id="GO:0005634">
    <property type="term" value="C:nucleus"/>
    <property type="evidence" value="ECO:0007669"/>
    <property type="project" value="UniProtKB-SubCell"/>
</dbReference>
<dbReference type="InterPro" id="IPR044198">
    <property type="entry name" value="DEK"/>
</dbReference>
<evidence type="ECO:0000313" key="7">
    <source>
        <dbReference type="EMBL" id="PIA60302.1"/>
    </source>
</evidence>
<name>A0A2G5EX47_AQUCA</name>
<dbReference type="InParanoid" id="A0A2G5EX47"/>
<proteinExistence type="predicted"/>
<dbReference type="Gene3D" id="1.10.10.60">
    <property type="entry name" value="Homeodomain-like"/>
    <property type="match status" value="1"/>
</dbReference>
<evidence type="ECO:0000256" key="3">
    <source>
        <dbReference type="ARBA" id="ARBA00023125"/>
    </source>
</evidence>
<dbReference type="Proteomes" id="UP000230069">
    <property type="component" value="Unassembled WGS sequence"/>
</dbReference>
<sequence>MNADILMAKAHIDNASVEDKCKMFSEDMASLQSFLLESFIETQSIIKTSDEEIQVVRSELAATKQRNNILEADANELKNLNEKLKAECEEYNKALNLANAEIEVLRKTAAVSSSAAVVQPLIGTQHLDANVGEAVLLDSNEVKGMETVKGKDKSLKETRAPSDFDLRMAIRCLLTNADISKTTFMDCLKQLDQHFKVDLALRKTDIKHMIKEELSKIY</sequence>
<dbReference type="PANTHER" id="PTHR13468">
    <property type="entry name" value="DEK PROTEIN"/>
    <property type="match status" value="1"/>
</dbReference>
<dbReference type="PROSITE" id="PS51998">
    <property type="entry name" value="DEK_C"/>
    <property type="match status" value="1"/>
</dbReference>
<dbReference type="Pfam" id="PF08766">
    <property type="entry name" value="DEK_C"/>
    <property type="match status" value="1"/>
</dbReference>
<protein>
    <recommendedName>
        <fullName evidence="6">DEK-C domain-containing protein</fullName>
    </recommendedName>
</protein>
<dbReference type="OrthoDB" id="370884at2759"/>
<evidence type="ECO:0000256" key="2">
    <source>
        <dbReference type="ARBA" id="ARBA00022853"/>
    </source>
</evidence>
<accession>A0A2G5EX47</accession>
<comment type="subcellular location">
    <subcellularLocation>
        <location evidence="1">Nucleus</location>
    </subcellularLocation>
</comment>
<keyword evidence="5" id="KW-0175">Coiled coil</keyword>
<reference evidence="7 8" key="1">
    <citation type="submission" date="2017-09" db="EMBL/GenBank/DDBJ databases">
        <title>WGS assembly of Aquilegia coerulea Goldsmith.</title>
        <authorList>
            <person name="Hodges S."/>
            <person name="Kramer E."/>
            <person name="Nordborg M."/>
            <person name="Tomkins J."/>
            <person name="Borevitz J."/>
            <person name="Derieg N."/>
            <person name="Yan J."/>
            <person name="Mihaltcheva S."/>
            <person name="Hayes R.D."/>
            <person name="Rokhsar D."/>
        </authorList>
    </citation>
    <scope>NUCLEOTIDE SEQUENCE [LARGE SCALE GENOMIC DNA]</scope>
    <source>
        <strain evidence="8">cv. Goldsmith</strain>
    </source>
</reference>
<dbReference type="GO" id="GO:2000779">
    <property type="term" value="P:regulation of double-strand break repair"/>
    <property type="evidence" value="ECO:0007669"/>
    <property type="project" value="TreeGrafter"/>
</dbReference>
<keyword evidence="8" id="KW-1185">Reference proteome</keyword>